<dbReference type="Proteomes" id="UP000030418">
    <property type="component" value="Unassembled WGS sequence"/>
</dbReference>
<reference evidence="2 3" key="1">
    <citation type="submission" date="2014-08" db="EMBL/GenBank/DDBJ databases">
        <title>Chaperone-usher fimbriae in a diverse selection of Gallibacterium genomes.</title>
        <authorList>
            <person name="Kudirkiene E."/>
            <person name="Bager R.J."/>
            <person name="Johnson T.J."/>
            <person name="Bojesen A.M."/>
        </authorList>
    </citation>
    <scope>NUCLEOTIDE SEQUENCE [LARGE SCALE GENOMIC DNA]</scope>
    <source>
        <strain evidence="2 3">CCM5976</strain>
    </source>
</reference>
<evidence type="ECO:0000256" key="1">
    <source>
        <dbReference type="ARBA" id="ARBA00005996"/>
    </source>
</evidence>
<dbReference type="PANTHER" id="PTHR38780:SF1">
    <property type="entry name" value="PROTEIN TUSC"/>
    <property type="match status" value="1"/>
</dbReference>
<sequence>MKVAFIFTHPPYGSSKVREGLDALLAMSAYCDEKEIGVFFWRDGILSLLKQQQADAILQKDTAAMSKLLMLYEIEQCFVCEEDLQHYQCSKEALSLPVVVLDNENFFKRLYQAEKILTF</sequence>
<name>A0A0A2XT58_9PAST</name>
<dbReference type="InterPro" id="IPR017462">
    <property type="entry name" value="Sulphur_relay_TusC/DsrF"/>
</dbReference>
<accession>A0A0A2XT58</accession>
<keyword evidence="3" id="KW-1185">Reference proteome</keyword>
<dbReference type="EMBL" id="JPXY01000007">
    <property type="protein sequence ID" value="KGQ34197.1"/>
    <property type="molecule type" value="Genomic_DNA"/>
</dbReference>
<gene>
    <name evidence="2" type="ORF">P375_01135</name>
</gene>
<dbReference type="Gene3D" id="3.40.1260.10">
    <property type="entry name" value="DsrEFH-like"/>
    <property type="match status" value="1"/>
</dbReference>
<dbReference type="InterPro" id="IPR027396">
    <property type="entry name" value="DsrEFH-like"/>
</dbReference>
<comment type="similarity">
    <text evidence="1">Belongs to the DsrF/TusC family.</text>
</comment>
<proteinExistence type="inferred from homology"/>
<dbReference type="Pfam" id="PF02635">
    <property type="entry name" value="DsrE"/>
    <property type="match status" value="1"/>
</dbReference>
<comment type="caution">
    <text evidence="2">The sequence shown here is derived from an EMBL/GenBank/DDBJ whole genome shotgun (WGS) entry which is preliminary data.</text>
</comment>
<organism evidence="2 3">
    <name type="scientific">Gallibacterium genomosp. 2</name>
    <dbReference type="NCBI Taxonomy" id="155517"/>
    <lineage>
        <taxon>Bacteria</taxon>
        <taxon>Pseudomonadati</taxon>
        <taxon>Pseudomonadota</taxon>
        <taxon>Gammaproteobacteria</taxon>
        <taxon>Pasteurellales</taxon>
        <taxon>Pasteurellaceae</taxon>
        <taxon>Gallibacterium</taxon>
    </lineage>
</organism>
<dbReference type="AlphaFoldDB" id="A0A0A2XT58"/>
<protein>
    <submittedName>
        <fullName evidence="2">Sulfur relay protein TusC</fullName>
    </submittedName>
</protein>
<dbReference type="SUPFAM" id="SSF75169">
    <property type="entry name" value="DsrEFH-like"/>
    <property type="match status" value="1"/>
</dbReference>
<evidence type="ECO:0000313" key="3">
    <source>
        <dbReference type="Proteomes" id="UP000030418"/>
    </source>
</evidence>
<dbReference type="PANTHER" id="PTHR38780">
    <property type="entry name" value="PROTEIN TUSC"/>
    <property type="match status" value="1"/>
</dbReference>
<dbReference type="InterPro" id="IPR003787">
    <property type="entry name" value="Sulphur_relay_DsrE/F-like"/>
</dbReference>
<dbReference type="NCBIfam" id="TIGR03010">
    <property type="entry name" value="sulf_tusC_dsrF"/>
    <property type="match status" value="1"/>
</dbReference>
<dbReference type="RefSeq" id="WP_039133343.1">
    <property type="nucleotide sequence ID" value="NZ_JPXY01000007.1"/>
</dbReference>
<dbReference type="NCBIfam" id="NF001238">
    <property type="entry name" value="PRK00211.1"/>
    <property type="match status" value="1"/>
</dbReference>
<evidence type="ECO:0000313" key="2">
    <source>
        <dbReference type="EMBL" id="KGQ34197.1"/>
    </source>
</evidence>